<dbReference type="AlphaFoldDB" id="A0A7W6K0M4"/>
<dbReference type="EMBL" id="JACIDU010000005">
    <property type="protein sequence ID" value="MBB4103008.1"/>
    <property type="molecule type" value="Genomic_DNA"/>
</dbReference>
<protein>
    <recommendedName>
        <fullName evidence="1">DUF6950 domain-containing protein</fullName>
    </recommendedName>
</protein>
<accession>A0A7W6K0M4</accession>
<evidence type="ECO:0000313" key="2">
    <source>
        <dbReference type="EMBL" id="MBB4103008.1"/>
    </source>
</evidence>
<dbReference type="InterPro" id="IPR053802">
    <property type="entry name" value="DUF6950"/>
</dbReference>
<keyword evidence="3" id="KW-1185">Reference proteome</keyword>
<organism evidence="2 3">
    <name type="scientific">Allorhizobium borbori</name>
    <dbReference type="NCBI Taxonomy" id="485907"/>
    <lineage>
        <taxon>Bacteria</taxon>
        <taxon>Pseudomonadati</taxon>
        <taxon>Pseudomonadota</taxon>
        <taxon>Alphaproteobacteria</taxon>
        <taxon>Hyphomicrobiales</taxon>
        <taxon>Rhizobiaceae</taxon>
        <taxon>Rhizobium/Agrobacterium group</taxon>
        <taxon>Allorhizobium</taxon>
    </lineage>
</organism>
<feature type="domain" description="DUF6950" evidence="1">
    <location>
        <begin position="5"/>
        <end position="132"/>
    </location>
</feature>
<gene>
    <name evidence="2" type="ORF">GGQ66_001563</name>
</gene>
<dbReference type="Pfam" id="PF22262">
    <property type="entry name" value="DUF6950"/>
    <property type="match status" value="1"/>
</dbReference>
<dbReference type="RefSeq" id="WP_183791137.1">
    <property type="nucleotide sequence ID" value="NZ_JACIDU010000005.1"/>
</dbReference>
<comment type="caution">
    <text evidence="2">The sequence shown here is derived from an EMBL/GenBank/DDBJ whole genome shotgun (WGS) entry which is preliminary data.</text>
</comment>
<evidence type="ECO:0000313" key="3">
    <source>
        <dbReference type="Proteomes" id="UP000584824"/>
    </source>
</evidence>
<sequence>MRETDALDDYLSEERNHPFEWSSRRNGDCQLFLAGWVERIGWPGAGLPWRNRYSNENEARILLGERGGAVSAWCDLLGPPRMGSAARRGDVGQMAVDGWHLGMICTGTMWVIRAGEGGIRFVRPRTEIIVWDVGFS</sequence>
<dbReference type="Proteomes" id="UP000584824">
    <property type="component" value="Unassembled WGS sequence"/>
</dbReference>
<proteinExistence type="predicted"/>
<evidence type="ECO:0000259" key="1">
    <source>
        <dbReference type="Pfam" id="PF22262"/>
    </source>
</evidence>
<name>A0A7W6K0M4_9HYPH</name>
<reference evidence="2 3" key="1">
    <citation type="submission" date="2020-08" db="EMBL/GenBank/DDBJ databases">
        <title>Genomic Encyclopedia of Type Strains, Phase IV (KMG-IV): sequencing the most valuable type-strain genomes for metagenomic binning, comparative biology and taxonomic classification.</title>
        <authorList>
            <person name="Goeker M."/>
        </authorList>
    </citation>
    <scope>NUCLEOTIDE SEQUENCE [LARGE SCALE GENOMIC DNA]</scope>
    <source>
        <strain evidence="2 3">DSM 26385</strain>
    </source>
</reference>